<dbReference type="PANTHER" id="PTHR18901:SF38">
    <property type="entry name" value="PSEUDOURIDINE-5'-PHOSPHATASE"/>
    <property type="match status" value="1"/>
</dbReference>
<dbReference type="AlphaFoldDB" id="A0A286RKS2"/>
<dbReference type="Pfam" id="PF13419">
    <property type="entry name" value="HAD_2"/>
    <property type="match status" value="1"/>
</dbReference>
<dbReference type="InterPro" id="IPR036412">
    <property type="entry name" value="HAD-like_sf"/>
</dbReference>
<gene>
    <name evidence="1" type="ORF">THTE_3960</name>
</gene>
<evidence type="ECO:0000313" key="1">
    <source>
        <dbReference type="EMBL" id="ASV76561.1"/>
    </source>
</evidence>
<reference evidence="1 2" key="1">
    <citation type="journal article" name="Front. Microbiol.">
        <title>Sugar Metabolism of the First Thermophilic Planctomycete Thermogutta terrifontis: Comparative Genomic and Transcriptomic Approaches.</title>
        <authorList>
            <person name="Elcheninov A.G."/>
            <person name="Menzel P."/>
            <person name="Gudbergsdottir S.R."/>
            <person name="Slesarev A.I."/>
            <person name="Kadnikov V.V."/>
            <person name="Krogh A."/>
            <person name="Bonch-Osmolovskaya E.A."/>
            <person name="Peng X."/>
            <person name="Kublanov I.V."/>
        </authorList>
    </citation>
    <scope>NUCLEOTIDE SEQUENCE [LARGE SCALE GENOMIC DNA]</scope>
    <source>
        <strain evidence="1 2">R1</strain>
    </source>
</reference>
<protein>
    <submittedName>
        <fullName evidence="1">HAD-superfamily hydrolase, subfamily IA, variant 3</fullName>
    </submittedName>
</protein>
<dbReference type="Gene3D" id="1.10.150.240">
    <property type="entry name" value="Putative phosphatase, domain 2"/>
    <property type="match status" value="1"/>
</dbReference>
<dbReference type="SFLD" id="SFLDS00003">
    <property type="entry name" value="Haloacid_Dehalogenase"/>
    <property type="match status" value="1"/>
</dbReference>
<dbReference type="InterPro" id="IPR023214">
    <property type="entry name" value="HAD_sf"/>
</dbReference>
<evidence type="ECO:0000313" key="2">
    <source>
        <dbReference type="Proteomes" id="UP000215086"/>
    </source>
</evidence>
<dbReference type="Gene3D" id="3.40.50.1000">
    <property type="entry name" value="HAD superfamily/HAD-like"/>
    <property type="match status" value="1"/>
</dbReference>
<keyword evidence="2" id="KW-1185">Reference proteome</keyword>
<dbReference type="SUPFAM" id="SSF56784">
    <property type="entry name" value="HAD-like"/>
    <property type="match status" value="1"/>
</dbReference>
<organism evidence="1 2">
    <name type="scientific">Thermogutta terrifontis</name>
    <dbReference type="NCBI Taxonomy" id="1331910"/>
    <lineage>
        <taxon>Bacteria</taxon>
        <taxon>Pseudomonadati</taxon>
        <taxon>Planctomycetota</taxon>
        <taxon>Planctomycetia</taxon>
        <taxon>Pirellulales</taxon>
        <taxon>Thermoguttaceae</taxon>
        <taxon>Thermogutta</taxon>
    </lineage>
</organism>
<dbReference type="NCBIfam" id="TIGR01509">
    <property type="entry name" value="HAD-SF-IA-v3"/>
    <property type="match status" value="1"/>
</dbReference>
<dbReference type="PRINTS" id="PR00413">
    <property type="entry name" value="HADHALOGNASE"/>
</dbReference>
<dbReference type="GO" id="GO:0016787">
    <property type="term" value="F:hydrolase activity"/>
    <property type="evidence" value="ECO:0007669"/>
    <property type="project" value="UniProtKB-KW"/>
</dbReference>
<dbReference type="PANTHER" id="PTHR18901">
    <property type="entry name" value="2-DEOXYGLUCOSE-6-PHOSPHATE PHOSPHATASE 2"/>
    <property type="match status" value="1"/>
</dbReference>
<dbReference type="InterPro" id="IPR023198">
    <property type="entry name" value="PGP-like_dom2"/>
</dbReference>
<dbReference type="NCBIfam" id="TIGR01549">
    <property type="entry name" value="HAD-SF-IA-v1"/>
    <property type="match status" value="1"/>
</dbReference>
<dbReference type="InterPro" id="IPR006439">
    <property type="entry name" value="HAD-SF_hydro_IA"/>
</dbReference>
<sequence>MVGELRPKICEEKSVSDRTNTRQNSRLTNLANRKKGLTVMVEQIGIREAVDLQPAPGAVVFDMDGLMFNTEDIYFAVGTELLRRRGHVFTRELSDAMMGRPPQASFEIMIRWHNLSDDWQTLARESEDLFIEMIKGRIQPMPGLLDLLDALERAGIPKAIATSSSRRTLQAVLGTFELEPRFHFTLTAEDVERGKPDPEIYLKAAARFGLEPERVVVLEDSEAGCRAAAAAGTIAIAVPGPHSARHDFSSAYLIVSSLADPKLYQLLRLPGPVP</sequence>
<dbReference type="SFLD" id="SFLDG01135">
    <property type="entry name" value="C1.5.6:_HAD__Beta-PGM__Phospha"/>
    <property type="match status" value="1"/>
</dbReference>
<dbReference type="KEGG" id="ttf:THTE_3960"/>
<dbReference type="Proteomes" id="UP000215086">
    <property type="component" value="Chromosome"/>
</dbReference>
<accession>A0A286RKS2</accession>
<proteinExistence type="predicted"/>
<name>A0A286RKS2_9BACT</name>
<dbReference type="EMBL" id="CP018477">
    <property type="protein sequence ID" value="ASV76561.1"/>
    <property type="molecule type" value="Genomic_DNA"/>
</dbReference>
<dbReference type="SFLD" id="SFLDG01129">
    <property type="entry name" value="C1.5:_HAD__Beta-PGM__Phosphata"/>
    <property type="match status" value="1"/>
</dbReference>
<keyword evidence="1" id="KW-0378">Hydrolase</keyword>
<dbReference type="InterPro" id="IPR041492">
    <property type="entry name" value="HAD_2"/>
</dbReference>